<accession>A0ABQ4S122</accession>
<protein>
    <submittedName>
        <fullName evidence="6">HTH-type transcriptional regulator PgrR</fullName>
    </submittedName>
</protein>
<proteinExistence type="inferred from homology"/>
<dbReference type="CDD" id="cd08472">
    <property type="entry name" value="PBP2_CrgA_like_3"/>
    <property type="match status" value="1"/>
</dbReference>
<dbReference type="EMBL" id="BPQP01000056">
    <property type="protein sequence ID" value="GJD96142.1"/>
    <property type="molecule type" value="Genomic_DNA"/>
</dbReference>
<dbReference type="Gene3D" id="3.40.190.290">
    <property type="match status" value="1"/>
</dbReference>
<comment type="caution">
    <text evidence="6">The sequence shown here is derived from an EMBL/GenBank/DDBJ whole genome shotgun (WGS) entry which is preliminary data.</text>
</comment>
<evidence type="ECO:0000256" key="2">
    <source>
        <dbReference type="ARBA" id="ARBA00023015"/>
    </source>
</evidence>
<evidence type="ECO:0000256" key="1">
    <source>
        <dbReference type="ARBA" id="ARBA00009437"/>
    </source>
</evidence>
<keyword evidence="7" id="KW-1185">Reference proteome</keyword>
<dbReference type="InterPro" id="IPR000847">
    <property type="entry name" value="LysR_HTH_N"/>
</dbReference>
<keyword evidence="2" id="KW-0805">Transcription regulation</keyword>
<dbReference type="InterPro" id="IPR036390">
    <property type="entry name" value="WH_DNA-bd_sf"/>
</dbReference>
<keyword evidence="4" id="KW-0804">Transcription</keyword>
<dbReference type="InterPro" id="IPR058163">
    <property type="entry name" value="LysR-type_TF_proteobact-type"/>
</dbReference>
<evidence type="ECO:0000313" key="6">
    <source>
        <dbReference type="EMBL" id="GJD96142.1"/>
    </source>
</evidence>
<name>A0ABQ4S122_9HYPH</name>
<feature type="domain" description="HTH lysR-type" evidence="5">
    <location>
        <begin position="8"/>
        <end position="59"/>
    </location>
</feature>
<reference evidence="6" key="1">
    <citation type="journal article" date="2021" name="Front. Microbiol.">
        <title>Comprehensive Comparative Genomics and Phenotyping of Methylobacterium Species.</title>
        <authorList>
            <person name="Alessa O."/>
            <person name="Ogura Y."/>
            <person name="Fujitani Y."/>
            <person name="Takami H."/>
            <person name="Hayashi T."/>
            <person name="Sahin N."/>
            <person name="Tani A."/>
        </authorList>
    </citation>
    <scope>NUCLEOTIDE SEQUENCE</scope>
    <source>
        <strain evidence="6">DSM 19015</strain>
    </source>
</reference>
<dbReference type="Pfam" id="PF00126">
    <property type="entry name" value="HTH_1"/>
    <property type="match status" value="1"/>
</dbReference>
<gene>
    <name evidence="6" type="primary">pgrR_2</name>
    <name evidence="6" type="ORF">OCOJLMKI_3360</name>
</gene>
<evidence type="ECO:0000313" key="7">
    <source>
        <dbReference type="Proteomes" id="UP001055125"/>
    </source>
</evidence>
<sequence length="307" mass="33993">MDRIAVTRLFVRIVDRGSFAQAARDLQVPRPTATHAIQRLEADLGVRLLERTTRHVRPTLDGAAYHGRCIRILADLDEVENAFRNAEPRGPLRVDMQGTIARFFVLPALPAFIARYPGIALNLSEGDRMVDLITEGVDCVLRAGDLPDSSLIGRRIASFEQLTLASPDYLKRHGVPTAPDDLAGHKMVAYTASGTGQPYPLEFEMDGRTWEVTLPHEVVVRGAEIYTASGVAGLGLFQVPRYRVEHQIAAGELVPVLEGFPPPPMTFWVLYPQNRHLSSRIRVFVDWLSGLFRPAPPLSTGSDADQR</sequence>
<reference evidence="6" key="2">
    <citation type="submission" date="2021-08" db="EMBL/GenBank/DDBJ databases">
        <authorList>
            <person name="Tani A."/>
            <person name="Ola A."/>
            <person name="Ogura Y."/>
            <person name="Katsura K."/>
            <person name="Hayashi T."/>
        </authorList>
    </citation>
    <scope>NUCLEOTIDE SEQUENCE</scope>
    <source>
        <strain evidence="6">DSM 19015</strain>
    </source>
</reference>
<evidence type="ECO:0000259" key="5">
    <source>
        <dbReference type="PROSITE" id="PS50931"/>
    </source>
</evidence>
<dbReference type="Pfam" id="PF03466">
    <property type="entry name" value="LysR_substrate"/>
    <property type="match status" value="1"/>
</dbReference>
<keyword evidence="3" id="KW-0238">DNA-binding</keyword>
<dbReference type="Gene3D" id="1.10.10.10">
    <property type="entry name" value="Winged helix-like DNA-binding domain superfamily/Winged helix DNA-binding domain"/>
    <property type="match status" value="1"/>
</dbReference>
<dbReference type="SUPFAM" id="SSF53850">
    <property type="entry name" value="Periplasmic binding protein-like II"/>
    <property type="match status" value="1"/>
</dbReference>
<dbReference type="SUPFAM" id="SSF46785">
    <property type="entry name" value="Winged helix' DNA-binding domain"/>
    <property type="match status" value="1"/>
</dbReference>
<dbReference type="RefSeq" id="WP_238245262.1">
    <property type="nucleotide sequence ID" value="NZ_BPQP01000056.1"/>
</dbReference>
<comment type="similarity">
    <text evidence="1">Belongs to the LysR transcriptional regulatory family.</text>
</comment>
<dbReference type="PANTHER" id="PTHR30537:SF72">
    <property type="entry name" value="LYSR FAMILY TRANSCRIPTIONAL REGULATOR"/>
    <property type="match status" value="1"/>
</dbReference>
<evidence type="ECO:0000256" key="4">
    <source>
        <dbReference type="ARBA" id="ARBA00023163"/>
    </source>
</evidence>
<dbReference type="Proteomes" id="UP001055125">
    <property type="component" value="Unassembled WGS sequence"/>
</dbReference>
<organism evidence="6 7">
    <name type="scientific">Methylobacterium iners</name>
    <dbReference type="NCBI Taxonomy" id="418707"/>
    <lineage>
        <taxon>Bacteria</taxon>
        <taxon>Pseudomonadati</taxon>
        <taxon>Pseudomonadota</taxon>
        <taxon>Alphaproteobacteria</taxon>
        <taxon>Hyphomicrobiales</taxon>
        <taxon>Methylobacteriaceae</taxon>
        <taxon>Methylobacterium</taxon>
    </lineage>
</organism>
<dbReference type="InterPro" id="IPR036388">
    <property type="entry name" value="WH-like_DNA-bd_sf"/>
</dbReference>
<dbReference type="InterPro" id="IPR005119">
    <property type="entry name" value="LysR_subst-bd"/>
</dbReference>
<dbReference type="PANTHER" id="PTHR30537">
    <property type="entry name" value="HTH-TYPE TRANSCRIPTIONAL REGULATOR"/>
    <property type="match status" value="1"/>
</dbReference>
<evidence type="ECO:0000256" key="3">
    <source>
        <dbReference type="ARBA" id="ARBA00023125"/>
    </source>
</evidence>
<dbReference type="PROSITE" id="PS50931">
    <property type="entry name" value="HTH_LYSR"/>
    <property type="match status" value="1"/>
</dbReference>